<dbReference type="RefSeq" id="WP_290358283.1">
    <property type="nucleotide sequence ID" value="NZ_JAUHHC010000002.1"/>
</dbReference>
<keyword evidence="4" id="KW-1185">Reference proteome</keyword>
<keyword evidence="3" id="KW-0418">Kinase</keyword>
<evidence type="ECO:0000313" key="3">
    <source>
        <dbReference type="EMBL" id="MDN3919965.1"/>
    </source>
</evidence>
<keyword evidence="1" id="KW-0812">Transmembrane</keyword>
<comment type="caution">
    <text evidence="3">The sequence shown here is derived from an EMBL/GenBank/DDBJ whole genome shotgun (WGS) entry which is preliminary data.</text>
</comment>
<feature type="transmembrane region" description="Helical" evidence="1">
    <location>
        <begin position="51"/>
        <end position="70"/>
    </location>
</feature>
<name>A0ABT8DSF6_9BURK</name>
<dbReference type="GO" id="GO:0016301">
    <property type="term" value="F:kinase activity"/>
    <property type="evidence" value="ECO:0007669"/>
    <property type="project" value="UniProtKB-KW"/>
</dbReference>
<keyword evidence="1" id="KW-0472">Membrane</keyword>
<sequence length="359" mass="40389">MSVPKAETVQPKPPPVSFDDRPLMACGSLAFGLTIPWISNLYGPLTAREPVFWLGLIGFVALAGAIWWGNRWLLFKQREHLNWFAHPLRKLMMLVSANVLYTAPLTVAALLAWFWIAGLAVDVEALKLVVATNVICVLFVTHAYETMFLIRERESDMLRVERLERARAQAELAALKAQLDPHFLFNSLNTLGHLIASKPALAREFSDTLAEIYRYVLDSRQRDLVPLDEELAFLRHYHRLLALRFGAAVPLQLDPALQTARWQLPPLALQTLMENAIKHNEASLAQPLRLDFSLAGDAVQVRNALRPRRSALPSPGLGLANLDERCRLLSGRALERRREDGVFEVRIPLVPLRPLESAA</sequence>
<gene>
    <name evidence="3" type="ORF">QWJ38_06695</name>
</gene>
<dbReference type="InterPro" id="IPR036890">
    <property type="entry name" value="HATPase_C_sf"/>
</dbReference>
<dbReference type="PANTHER" id="PTHR34220">
    <property type="entry name" value="SENSOR HISTIDINE KINASE YPDA"/>
    <property type="match status" value="1"/>
</dbReference>
<feature type="domain" description="Signal transduction histidine kinase internal region" evidence="2">
    <location>
        <begin position="170"/>
        <end position="247"/>
    </location>
</feature>
<evidence type="ECO:0000259" key="2">
    <source>
        <dbReference type="Pfam" id="PF06580"/>
    </source>
</evidence>
<evidence type="ECO:0000313" key="4">
    <source>
        <dbReference type="Proteomes" id="UP001228044"/>
    </source>
</evidence>
<proteinExistence type="predicted"/>
<dbReference type="EMBL" id="JAUHHC010000002">
    <property type="protein sequence ID" value="MDN3919965.1"/>
    <property type="molecule type" value="Genomic_DNA"/>
</dbReference>
<dbReference type="Proteomes" id="UP001228044">
    <property type="component" value="Unassembled WGS sequence"/>
</dbReference>
<organism evidence="3 4">
    <name type="scientific">Roseateles violae</name>
    <dbReference type="NCBI Taxonomy" id="3058042"/>
    <lineage>
        <taxon>Bacteria</taxon>
        <taxon>Pseudomonadati</taxon>
        <taxon>Pseudomonadota</taxon>
        <taxon>Betaproteobacteria</taxon>
        <taxon>Burkholderiales</taxon>
        <taxon>Sphaerotilaceae</taxon>
        <taxon>Roseateles</taxon>
    </lineage>
</organism>
<protein>
    <submittedName>
        <fullName evidence="3">Histidine kinase</fullName>
    </submittedName>
</protein>
<feature type="transmembrane region" description="Helical" evidence="1">
    <location>
        <begin position="21"/>
        <end position="39"/>
    </location>
</feature>
<reference evidence="3 4" key="1">
    <citation type="submission" date="2023-06" db="EMBL/GenBank/DDBJ databases">
        <title>Pelomonas sp. PFR6 16S ribosomal RNA gene Genome sequencing and assembly.</title>
        <authorList>
            <person name="Woo H."/>
        </authorList>
    </citation>
    <scope>NUCLEOTIDE SEQUENCE [LARGE SCALE GENOMIC DNA]</scope>
    <source>
        <strain evidence="3 4">PFR6</strain>
    </source>
</reference>
<keyword evidence="3" id="KW-0808">Transferase</keyword>
<dbReference type="PANTHER" id="PTHR34220:SF7">
    <property type="entry name" value="SENSOR HISTIDINE KINASE YPDA"/>
    <property type="match status" value="1"/>
</dbReference>
<dbReference type="Pfam" id="PF06580">
    <property type="entry name" value="His_kinase"/>
    <property type="match status" value="1"/>
</dbReference>
<keyword evidence="1" id="KW-1133">Transmembrane helix</keyword>
<dbReference type="InterPro" id="IPR050640">
    <property type="entry name" value="Bact_2-comp_sensor_kinase"/>
</dbReference>
<dbReference type="InterPro" id="IPR010559">
    <property type="entry name" value="Sig_transdc_His_kin_internal"/>
</dbReference>
<evidence type="ECO:0000256" key="1">
    <source>
        <dbReference type="SAM" id="Phobius"/>
    </source>
</evidence>
<dbReference type="Gene3D" id="3.30.565.10">
    <property type="entry name" value="Histidine kinase-like ATPase, C-terminal domain"/>
    <property type="match status" value="1"/>
</dbReference>
<feature type="transmembrane region" description="Helical" evidence="1">
    <location>
        <begin position="91"/>
        <end position="116"/>
    </location>
</feature>
<accession>A0ABT8DSF6</accession>
<feature type="transmembrane region" description="Helical" evidence="1">
    <location>
        <begin position="128"/>
        <end position="150"/>
    </location>
</feature>